<dbReference type="SUPFAM" id="SSF50494">
    <property type="entry name" value="Trypsin-like serine proteases"/>
    <property type="match status" value="2"/>
</dbReference>
<evidence type="ECO:0000256" key="1">
    <source>
        <dbReference type="ARBA" id="ARBA00023157"/>
    </source>
</evidence>
<dbReference type="PANTHER" id="PTHR24256">
    <property type="entry name" value="TRYPTASE-RELATED"/>
    <property type="match status" value="1"/>
</dbReference>
<reference evidence="5" key="1">
    <citation type="journal article" date="2021" name="Mol. Ecol. Resour.">
        <title>Apolygus lucorum genome provides insights into omnivorousness and mesophyll feeding.</title>
        <authorList>
            <person name="Liu Y."/>
            <person name="Liu H."/>
            <person name="Wang H."/>
            <person name="Huang T."/>
            <person name="Liu B."/>
            <person name="Yang B."/>
            <person name="Yin L."/>
            <person name="Li B."/>
            <person name="Zhang Y."/>
            <person name="Zhang S."/>
            <person name="Jiang F."/>
            <person name="Zhang X."/>
            <person name="Ren Y."/>
            <person name="Wang B."/>
            <person name="Wang S."/>
            <person name="Lu Y."/>
            <person name="Wu K."/>
            <person name="Fan W."/>
            <person name="Wang G."/>
        </authorList>
    </citation>
    <scope>NUCLEOTIDE SEQUENCE</scope>
    <source>
        <strain evidence="5">12Hb</strain>
    </source>
</reference>
<name>A0A8S9XZS5_APOLU</name>
<keyword evidence="6" id="KW-1185">Reference proteome</keyword>
<dbReference type="InterPro" id="IPR033116">
    <property type="entry name" value="TRYPSIN_SER"/>
</dbReference>
<dbReference type="Proteomes" id="UP000466442">
    <property type="component" value="Unassembled WGS sequence"/>
</dbReference>
<dbReference type="Pfam" id="PF00089">
    <property type="entry name" value="Trypsin"/>
    <property type="match status" value="1"/>
</dbReference>
<evidence type="ECO:0000256" key="2">
    <source>
        <dbReference type="ARBA" id="ARBA00024195"/>
    </source>
</evidence>
<feature type="domain" description="Peptidase S1" evidence="4">
    <location>
        <begin position="108"/>
        <end position="380"/>
    </location>
</feature>
<dbReference type="Gene3D" id="2.40.10.10">
    <property type="entry name" value="Trypsin-like serine proteases"/>
    <property type="match status" value="4"/>
</dbReference>
<comment type="caution">
    <text evidence="5">The sequence shown here is derived from an EMBL/GenBank/DDBJ whole genome shotgun (WGS) entry which is preliminary data.</text>
</comment>
<accession>A0A8S9XZS5</accession>
<feature type="signal peptide" evidence="3">
    <location>
        <begin position="1"/>
        <end position="16"/>
    </location>
</feature>
<organism evidence="5 6">
    <name type="scientific">Apolygus lucorum</name>
    <name type="common">Small green plant bug</name>
    <name type="synonym">Lygocoris lucorum</name>
    <dbReference type="NCBI Taxonomy" id="248454"/>
    <lineage>
        <taxon>Eukaryota</taxon>
        <taxon>Metazoa</taxon>
        <taxon>Ecdysozoa</taxon>
        <taxon>Arthropoda</taxon>
        <taxon>Hexapoda</taxon>
        <taxon>Insecta</taxon>
        <taxon>Pterygota</taxon>
        <taxon>Neoptera</taxon>
        <taxon>Paraneoptera</taxon>
        <taxon>Hemiptera</taxon>
        <taxon>Heteroptera</taxon>
        <taxon>Panheteroptera</taxon>
        <taxon>Cimicomorpha</taxon>
        <taxon>Miridae</taxon>
        <taxon>Mirini</taxon>
        <taxon>Apolygus</taxon>
    </lineage>
</organism>
<feature type="domain" description="Peptidase S1" evidence="4">
    <location>
        <begin position="414"/>
        <end position="725"/>
    </location>
</feature>
<dbReference type="InterPro" id="IPR043504">
    <property type="entry name" value="Peptidase_S1_PA_chymotrypsin"/>
</dbReference>
<dbReference type="GO" id="GO:0004252">
    <property type="term" value="F:serine-type endopeptidase activity"/>
    <property type="evidence" value="ECO:0007669"/>
    <property type="project" value="InterPro"/>
</dbReference>
<evidence type="ECO:0000313" key="6">
    <source>
        <dbReference type="Proteomes" id="UP000466442"/>
    </source>
</evidence>
<dbReference type="AlphaFoldDB" id="A0A8S9XZS5"/>
<comment type="similarity">
    <text evidence="2">Belongs to the peptidase S1 family. CLIP subfamily.</text>
</comment>
<dbReference type="InterPro" id="IPR001254">
    <property type="entry name" value="Trypsin_dom"/>
</dbReference>
<keyword evidence="1" id="KW-1015">Disulfide bond</keyword>
<proteinExistence type="inferred from homology"/>
<dbReference type="InterPro" id="IPR009003">
    <property type="entry name" value="Peptidase_S1_PA"/>
</dbReference>
<evidence type="ECO:0000256" key="3">
    <source>
        <dbReference type="SAM" id="SignalP"/>
    </source>
</evidence>
<evidence type="ECO:0000313" key="5">
    <source>
        <dbReference type="EMBL" id="KAF6214019.1"/>
    </source>
</evidence>
<dbReference type="PROSITE" id="PS50240">
    <property type="entry name" value="TRYPSIN_DOM"/>
    <property type="match status" value="2"/>
</dbReference>
<sequence>MDMIFQILLLFHGTFALYSDDEYLGMTSTSNHSRKKRLVYGLLVQREETEIYPLTQYQAALISPNFCTEGLMKELEAYLAKNPGRYDPATNWDVPRVEVESFIFNHCPFDKSRSFCGGTAITEWTVQTSCSCIARFVDKKDEKTGQIVRMAQRYNAWEDMVFMVIGAIVHQRQNTPYVSKEFLIHQKCRQVFNTTISHNIGIVVFRYRIEAGTTIAAPTSMEEITKQWYYVVDKETVCHVVGWGSTAVEARDAPGEQATNLRLTWRVVRSFVYCYETHRAVYEFIYFLRANKLTYKDLQSWSCTTDFGKLRSIVTDADSGGPMACVQGWYFSVLNWGAEAYGKNDTSFTVTTGTDIVYAMFENAWDYRYAFNEYIFELITINLLLVFHQSFAFYSHAQDAEVTSGNSMARSKRLIFGQPVDHLEQEYLKKHEGTYNPASDWSIPIDLIKNMIFTHCPIDKTRSYCGGTAITEFAIQTSCHCIARFDTSYQGSRVFPKAFNAWEDLLFMFVGALAFEKGNTPYVSRNFIIHQKCEQYYNLTISHNIGIIVLRYRLQDGTTIAAPTSMEEMVRQWDYVLDKEAVCLVVGWGSTEFEGRDIYGLPSLNLRKTWKVIRSFVYCYYTHVAMFEFIVILNLLKETYKDVQTWSCSTDFGKMRAAIGHGDSGGPVACVHGWYFSIMNWGRVAYGENDTAFYITTESDIIYAMYENGWEFRPAFNDYIHDLFLIKASPFEFDNILSESGTVFKPGRDYADHDWKKTSNAFLKPPAQ</sequence>
<dbReference type="PROSITE" id="PS00135">
    <property type="entry name" value="TRYPSIN_SER"/>
    <property type="match status" value="1"/>
</dbReference>
<dbReference type="EMBL" id="WIXP02000003">
    <property type="protein sequence ID" value="KAF6214019.1"/>
    <property type="molecule type" value="Genomic_DNA"/>
</dbReference>
<evidence type="ECO:0000259" key="4">
    <source>
        <dbReference type="PROSITE" id="PS50240"/>
    </source>
</evidence>
<keyword evidence="3" id="KW-0732">Signal</keyword>
<feature type="chain" id="PRO_5035810948" description="Peptidase S1 domain-containing protein" evidence="3">
    <location>
        <begin position="17"/>
        <end position="768"/>
    </location>
</feature>
<dbReference type="GO" id="GO:0006508">
    <property type="term" value="P:proteolysis"/>
    <property type="evidence" value="ECO:0007669"/>
    <property type="project" value="InterPro"/>
</dbReference>
<gene>
    <name evidence="5" type="ORF">GE061_011748</name>
</gene>
<protein>
    <recommendedName>
        <fullName evidence="4">Peptidase S1 domain-containing protein</fullName>
    </recommendedName>
</protein>
<dbReference type="InterPro" id="IPR051487">
    <property type="entry name" value="Ser/Thr_Proteases_Immune/Dev"/>
</dbReference>